<dbReference type="Proteomes" id="UP001500540">
    <property type="component" value="Unassembled WGS sequence"/>
</dbReference>
<gene>
    <name evidence="2" type="ORF">GCM10022240_21080</name>
</gene>
<comment type="caution">
    <text evidence="2">The sequence shown here is derived from an EMBL/GenBank/DDBJ whole genome shotgun (WGS) entry which is preliminary data.</text>
</comment>
<organism evidence="2 3">
    <name type="scientific">Microbacterium kribbense</name>
    <dbReference type="NCBI Taxonomy" id="433645"/>
    <lineage>
        <taxon>Bacteria</taxon>
        <taxon>Bacillati</taxon>
        <taxon>Actinomycetota</taxon>
        <taxon>Actinomycetes</taxon>
        <taxon>Micrococcales</taxon>
        <taxon>Microbacteriaceae</taxon>
        <taxon>Microbacterium</taxon>
    </lineage>
</organism>
<name>A0ABP7GKR3_9MICO</name>
<evidence type="ECO:0000313" key="2">
    <source>
        <dbReference type="EMBL" id="GAA3768384.1"/>
    </source>
</evidence>
<evidence type="ECO:0000256" key="1">
    <source>
        <dbReference type="SAM" id="MobiDB-lite"/>
    </source>
</evidence>
<reference evidence="3" key="1">
    <citation type="journal article" date="2019" name="Int. J. Syst. Evol. Microbiol.">
        <title>The Global Catalogue of Microorganisms (GCM) 10K type strain sequencing project: providing services to taxonomists for standard genome sequencing and annotation.</title>
        <authorList>
            <consortium name="The Broad Institute Genomics Platform"/>
            <consortium name="The Broad Institute Genome Sequencing Center for Infectious Disease"/>
            <person name="Wu L."/>
            <person name="Ma J."/>
        </authorList>
    </citation>
    <scope>NUCLEOTIDE SEQUENCE [LARGE SCALE GENOMIC DNA]</scope>
    <source>
        <strain evidence="3">JCM 16950</strain>
    </source>
</reference>
<protein>
    <submittedName>
        <fullName evidence="2">Uncharacterized protein</fullName>
    </submittedName>
</protein>
<proteinExistence type="predicted"/>
<keyword evidence="3" id="KW-1185">Reference proteome</keyword>
<feature type="region of interest" description="Disordered" evidence="1">
    <location>
        <begin position="1"/>
        <end position="31"/>
    </location>
</feature>
<dbReference type="EMBL" id="BAABAF010000007">
    <property type="protein sequence ID" value="GAA3768384.1"/>
    <property type="molecule type" value="Genomic_DNA"/>
</dbReference>
<sequence length="129" mass="14096">MDPPEHGSWGGVGTLTAPSSSRIPARERQKEIPAAEGEFESVRSFPRRNLLLRPDGRARLVAGDELMIRCAFETRDDLVSRYPGTFGIPPRYAAHQKVQAMLSGDEDAIGSALTQAWELQRAGGTGGYR</sequence>
<evidence type="ECO:0000313" key="3">
    <source>
        <dbReference type="Proteomes" id="UP001500540"/>
    </source>
</evidence>
<accession>A0ABP7GKR3</accession>